<name>A0A1I7X3N0_HETBA</name>
<dbReference type="Proteomes" id="UP000095283">
    <property type="component" value="Unplaced"/>
</dbReference>
<evidence type="ECO:0000313" key="2">
    <source>
        <dbReference type="WBParaSite" id="Hba_12117"/>
    </source>
</evidence>
<dbReference type="WBParaSite" id="Hba_12117">
    <property type="protein sequence ID" value="Hba_12117"/>
    <property type="gene ID" value="Hba_12117"/>
</dbReference>
<evidence type="ECO:0000313" key="1">
    <source>
        <dbReference type="Proteomes" id="UP000095283"/>
    </source>
</evidence>
<keyword evidence="1" id="KW-1185">Reference proteome</keyword>
<proteinExistence type="predicted"/>
<dbReference type="PANTHER" id="PTHR47519:SF3">
    <property type="entry name" value="NUCLEAR HORMONE RECEPTOR FAMILY MEMBER NHR-5"/>
    <property type="match status" value="1"/>
</dbReference>
<protein>
    <submittedName>
        <fullName evidence="2">Terpene_synth_C domain-containing protein</fullName>
    </submittedName>
</protein>
<reference evidence="2" key="1">
    <citation type="submission" date="2016-11" db="UniProtKB">
        <authorList>
            <consortium name="WormBaseParasite"/>
        </authorList>
    </citation>
    <scope>IDENTIFICATION</scope>
</reference>
<dbReference type="PANTHER" id="PTHR47519">
    <property type="entry name" value="NUCLEAR HORMONE RECEPTOR FAMILY MEMBER NHR-31-RELATED"/>
    <property type="match status" value="1"/>
</dbReference>
<sequence length="100" mass="11528">MGMITIVQEFKNFESVDPMASIFRVARDLSVDAFEKILEFRNRVQDTLYIIVKEARLSPQPAICFGHILLSLPIVTVSEDYKLNVLYVSTKLLCLYNDRI</sequence>
<dbReference type="AlphaFoldDB" id="A0A1I7X3N0"/>
<dbReference type="InterPro" id="IPR052496">
    <property type="entry name" value="Orphan_Nuclear_Rcpt"/>
</dbReference>
<organism evidence="1 2">
    <name type="scientific">Heterorhabditis bacteriophora</name>
    <name type="common">Entomopathogenic nematode worm</name>
    <dbReference type="NCBI Taxonomy" id="37862"/>
    <lineage>
        <taxon>Eukaryota</taxon>
        <taxon>Metazoa</taxon>
        <taxon>Ecdysozoa</taxon>
        <taxon>Nematoda</taxon>
        <taxon>Chromadorea</taxon>
        <taxon>Rhabditida</taxon>
        <taxon>Rhabditina</taxon>
        <taxon>Rhabditomorpha</taxon>
        <taxon>Strongyloidea</taxon>
        <taxon>Heterorhabditidae</taxon>
        <taxon>Heterorhabditis</taxon>
    </lineage>
</organism>
<accession>A0A1I7X3N0</accession>